<sequence length="1035" mass="117192">MALWRPALMSLTLRAATEKHAELAQNLEAFAGISLVSVRDKVSKALTHIGQFGLFEEYTKHDIGHIDAMLDTYDWLIPSATKDAMTPAEWLMLTLATYLHDFGMLVTRDEYSNRHSTDFPAFVAKLASSPRLDDRDYESHLDSLGAEARDRFLYQEFVRTNHPARIRSWLSETPDPRLGFDERVCDLLRDILGSVEPAFIDDLGLVCESHHHNDLDDTNRYPTDKPYGRTPAEAANLQYIAILLRAADLLHMTRDRTPAIAFRVINPKNPISLLEWAKQQKVRAVRPQRVVNAEPDGGPNTSPDTIEVHATFTEGKAYFGLTSYLLYATQELKRCSTWARESISRAGVPHAFPWTKVDLTHVAAKGFVAKQFEFRLDQHKVLDLLTGHTLYNDTSVVVRELVQNSIDAVRLQQIISNSPEYTPTVVVKWNAVDRVMEVVDNGTGMTERTINENFLHVGASRYQSDEFRRTYPDFSSISRFGIGVLSAFMISDDVRVITSHSDESEVREISLESVHGQYLMRLLAKNSPEVPPEIKEHGTAIRVRVRETAALRDLGELLRFWVVVPGCELYFETDDRRERIGFASTREALESSVREVSNHVRLDSNLEVRSAVYAGFEIAYVVEWHKWYREYALVGIPGRERHAFDTGYYQLVLPQEVKVNPLSGTLIEGIRVTDKSPAMSEGGVWALANATGLSAPRTNVARTALERGPEYNDFVDNTFRAYVEHVQTEVNDMHLDRGLSLTRAVFEAPFIAQPFLDPRNARPEDLSAHVRAQESLPMYVVEDKAGRRIASLRDLASLGELATVDNQIVEGFDSLLSSLPKSMTMRQIFDIVGDHAVSLPDRPILRLGRSHNFARLFRNHFEVRQIKARDHSDVECQWASIDHREPRWVGSLDVRARQLRSYRPVREFSLGSAVWAPLLEIPYEGPGDVSAVRIVGNIHLLANHPALRIKAAHDDIPAWMVPWFACVLVGAYMSRDYGYHRDSNPEASKTSILLSSFTKSGLHNYFELNSVVEALEAMPTQILDPRNSWRPYQEG</sequence>
<dbReference type="Proteomes" id="UP001596207">
    <property type="component" value="Unassembled WGS sequence"/>
</dbReference>
<dbReference type="EMBL" id="JBHSQQ010000005">
    <property type="protein sequence ID" value="MFC5940235.1"/>
    <property type="molecule type" value="Genomic_DNA"/>
</dbReference>
<evidence type="ECO:0000256" key="4">
    <source>
        <dbReference type="ARBA" id="ARBA00023186"/>
    </source>
</evidence>
<comment type="similarity">
    <text evidence="1">Belongs to the heat shock protein 90 family.</text>
</comment>
<keyword evidence="7" id="KW-1185">Reference proteome</keyword>
<protein>
    <submittedName>
        <fullName evidence="6">ATP-binding protein</fullName>
    </submittedName>
</protein>
<dbReference type="Gene3D" id="3.30.565.10">
    <property type="entry name" value="Histidine kinase-like ATPase, C-terminal domain"/>
    <property type="match status" value="1"/>
</dbReference>
<evidence type="ECO:0000256" key="2">
    <source>
        <dbReference type="ARBA" id="ARBA00022741"/>
    </source>
</evidence>
<dbReference type="SUPFAM" id="SSF55874">
    <property type="entry name" value="ATPase domain of HSP90 chaperone/DNA topoisomerase II/histidine kinase"/>
    <property type="match status" value="1"/>
</dbReference>
<comment type="caution">
    <text evidence="6">The sequence shown here is derived from an EMBL/GenBank/DDBJ whole genome shotgun (WGS) entry which is preliminary data.</text>
</comment>
<evidence type="ECO:0000259" key="5">
    <source>
        <dbReference type="Pfam" id="PF24391"/>
    </source>
</evidence>
<evidence type="ECO:0000256" key="1">
    <source>
        <dbReference type="ARBA" id="ARBA00008239"/>
    </source>
</evidence>
<proteinExistence type="inferred from homology"/>
<dbReference type="GO" id="GO:0005524">
    <property type="term" value="F:ATP binding"/>
    <property type="evidence" value="ECO:0007669"/>
    <property type="project" value="UniProtKB-KW"/>
</dbReference>
<keyword evidence="2" id="KW-0547">Nucleotide-binding</keyword>
<keyword evidence="4" id="KW-0143">Chaperone</keyword>
<name>A0ABW1HHI8_9ACTN</name>
<gene>
    <name evidence="6" type="ORF">ACFPZ4_01925</name>
</gene>
<dbReference type="InterPro" id="IPR056471">
    <property type="entry name" value="HD-CE"/>
</dbReference>
<feature type="domain" description="HD-CE" evidence="5">
    <location>
        <begin position="55"/>
        <end position="289"/>
    </location>
</feature>
<keyword evidence="3 6" id="KW-0067">ATP-binding</keyword>
<dbReference type="InterPro" id="IPR020575">
    <property type="entry name" value="Hsp90_N"/>
</dbReference>
<reference evidence="7" key="1">
    <citation type="journal article" date="2019" name="Int. J. Syst. Evol. Microbiol.">
        <title>The Global Catalogue of Microorganisms (GCM) 10K type strain sequencing project: providing services to taxonomists for standard genome sequencing and annotation.</title>
        <authorList>
            <consortium name="The Broad Institute Genomics Platform"/>
            <consortium name="The Broad Institute Genome Sequencing Center for Infectious Disease"/>
            <person name="Wu L."/>
            <person name="Ma J."/>
        </authorList>
    </citation>
    <scope>NUCLEOTIDE SEQUENCE [LARGE SCALE GENOMIC DNA]</scope>
    <source>
        <strain evidence="7">CGMCC 4.7173</strain>
    </source>
</reference>
<organism evidence="6 7">
    <name type="scientific">Micromonospora harpali</name>
    <dbReference type="NCBI Taxonomy" id="1490225"/>
    <lineage>
        <taxon>Bacteria</taxon>
        <taxon>Bacillati</taxon>
        <taxon>Actinomycetota</taxon>
        <taxon>Actinomycetes</taxon>
        <taxon>Micromonosporales</taxon>
        <taxon>Micromonosporaceae</taxon>
        <taxon>Micromonospora</taxon>
    </lineage>
</organism>
<dbReference type="InterPro" id="IPR036890">
    <property type="entry name" value="HATPase_C_sf"/>
</dbReference>
<dbReference type="Pfam" id="PF13589">
    <property type="entry name" value="HATPase_c_3"/>
    <property type="match status" value="1"/>
</dbReference>
<dbReference type="PANTHER" id="PTHR11528">
    <property type="entry name" value="HEAT SHOCK PROTEIN 90 FAMILY MEMBER"/>
    <property type="match status" value="1"/>
</dbReference>
<evidence type="ECO:0000313" key="6">
    <source>
        <dbReference type="EMBL" id="MFC5940235.1"/>
    </source>
</evidence>
<dbReference type="PRINTS" id="PR00775">
    <property type="entry name" value="HEATSHOCK90"/>
</dbReference>
<accession>A0ABW1HHI8</accession>
<evidence type="ECO:0000256" key="3">
    <source>
        <dbReference type="ARBA" id="ARBA00022840"/>
    </source>
</evidence>
<evidence type="ECO:0000313" key="7">
    <source>
        <dbReference type="Proteomes" id="UP001596207"/>
    </source>
</evidence>
<dbReference type="RefSeq" id="WP_377536247.1">
    <property type="nucleotide sequence ID" value="NZ_JBHSQQ010000005.1"/>
</dbReference>
<dbReference type="InterPro" id="IPR001404">
    <property type="entry name" value="Hsp90_fam"/>
</dbReference>
<dbReference type="Pfam" id="PF24391">
    <property type="entry name" value="HD-CE"/>
    <property type="match status" value="1"/>
</dbReference>